<accession>A0ABW0VK32</accession>
<protein>
    <recommendedName>
        <fullName evidence="3">Lipoprotein</fullName>
    </recommendedName>
</protein>
<evidence type="ECO:0000313" key="2">
    <source>
        <dbReference type="Proteomes" id="UP001596066"/>
    </source>
</evidence>
<dbReference type="EMBL" id="JBHSOC010000050">
    <property type="protein sequence ID" value="MFC5644620.1"/>
    <property type="molecule type" value="Genomic_DNA"/>
</dbReference>
<sequence>MALSLTGCFGSDPGPSPLGLRVSDGRYEVKIPLCPGEKIADVHISDPGAVDRGRVELLRLGNPLSEGARSGYVTVWSAGALAAGTGEFSDHEVLHDVDKLPKLLEVGFSNSDGPVPGDTFDTERAAAEHLAEGEYWTRKGVMTGAELDRQLGCNSPRS</sequence>
<evidence type="ECO:0008006" key="3">
    <source>
        <dbReference type="Google" id="ProtNLM"/>
    </source>
</evidence>
<evidence type="ECO:0000313" key="1">
    <source>
        <dbReference type="EMBL" id="MFC5644620.1"/>
    </source>
</evidence>
<keyword evidence="2" id="KW-1185">Reference proteome</keyword>
<reference evidence="2" key="1">
    <citation type="journal article" date="2019" name="Int. J. Syst. Evol. Microbiol.">
        <title>The Global Catalogue of Microorganisms (GCM) 10K type strain sequencing project: providing services to taxonomists for standard genome sequencing and annotation.</title>
        <authorList>
            <consortium name="The Broad Institute Genomics Platform"/>
            <consortium name="The Broad Institute Genome Sequencing Center for Infectious Disease"/>
            <person name="Wu L."/>
            <person name="Ma J."/>
        </authorList>
    </citation>
    <scope>NUCLEOTIDE SEQUENCE [LARGE SCALE GENOMIC DNA]</scope>
    <source>
        <strain evidence="2">CGMCC 4.1622</strain>
    </source>
</reference>
<comment type="caution">
    <text evidence="1">The sequence shown here is derived from an EMBL/GenBank/DDBJ whole genome shotgun (WGS) entry which is preliminary data.</text>
</comment>
<proteinExistence type="predicted"/>
<organism evidence="1 2">
    <name type="scientific">Kitasatospora cinereorecta</name>
    <dbReference type="NCBI Taxonomy" id="285560"/>
    <lineage>
        <taxon>Bacteria</taxon>
        <taxon>Bacillati</taxon>
        <taxon>Actinomycetota</taxon>
        <taxon>Actinomycetes</taxon>
        <taxon>Kitasatosporales</taxon>
        <taxon>Streptomycetaceae</taxon>
        <taxon>Kitasatospora</taxon>
    </lineage>
</organism>
<dbReference type="Proteomes" id="UP001596066">
    <property type="component" value="Unassembled WGS sequence"/>
</dbReference>
<name>A0ABW0VK32_9ACTN</name>
<gene>
    <name evidence="1" type="ORF">ACFPZF_25085</name>
</gene>
<dbReference type="RefSeq" id="WP_346148118.1">
    <property type="nucleotide sequence ID" value="NZ_BAAAUA010000044.1"/>
</dbReference>